<sequence length="728" mass="83196">MKTFGSRIRTRFGTWNVRTLFQLGKLRQLAAEAVRLRIDVLGVSETRWTSYGDKKLSSGQYFVYSGHTMVNAPHEYGVGFLLSPLAHRALMEWKPISERIIVARFKGRYRNITAVQCYAPTNQADLSLKEGFYEQLTSVFENVHKKDILLLLGDFNAQIGTDNANLEYVMGKHALGEMTENGELFTEFCGVNEMVIGGSLFPHKRNHKVSWVSPDGATENQIDHIAISRKWRRSLENVRNKRSADIGSDHHLIIAEVKVKIAKTHNPNRQKRKRFDVKKLKIPEVRNAFVSELSENLRSVATTEPQDVWSNVKSAFLGTSESVLGLVPQNRKKWMSDETWRKIEERRSAKAAINSAKTRAAKRAATECWLQLNKEVKQHCKRDRRRWINDIADTAENAARNGDIRLLYETTRQLSGKHTRSGMPVKSKEGILLTTEAEQLKRWHEHFSELFTIPPDTADLETFIPPPGQTVHRINSSPPSIEEIDKAIKRLKSNKAPGIDQITAEMLKADSRLSAQAFHPIFHNIWETEQLPEDWLQGILVKVPKKGDLSIADNSRGLMLLCIPVKVLCEVLLNRFREKVDNTLRNAQAGFRPGGSCIDHINTLRIIIEQFNEFQGSLHLVFVDFRKAFDTLRHDNIWMAMERKGIPTKLISLIKAQYTNFKCRVLHNGSLSDQISCEMGVRQGCVLSPMLFLMVLDEVLYPNTHIVSNYCDILKFNRDDKQIKLINI</sequence>
<dbReference type="InterPro" id="IPR036691">
    <property type="entry name" value="Endo/exonu/phosph_ase_sf"/>
</dbReference>
<dbReference type="Pfam" id="PF03372">
    <property type="entry name" value="Exo_endo_phos"/>
    <property type="match status" value="1"/>
</dbReference>
<dbReference type="VEuPathDB" id="VectorBase:CSON004088"/>
<dbReference type="InterPro" id="IPR005135">
    <property type="entry name" value="Endo/exonuclease/phosphatase"/>
</dbReference>
<dbReference type="SUPFAM" id="SSF56219">
    <property type="entry name" value="DNase I-like"/>
    <property type="match status" value="1"/>
</dbReference>
<gene>
    <name evidence="2" type="primary">CSON004088</name>
</gene>
<accession>A0A336MSP8</accession>
<evidence type="ECO:0000313" key="2">
    <source>
        <dbReference type="EMBL" id="SSX31783.1"/>
    </source>
</evidence>
<dbReference type="Gene3D" id="3.60.10.10">
    <property type="entry name" value="Endonuclease/exonuclease/phosphatase"/>
    <property type="match status" value="1"/>
</dbReference>
<dbReference type="GO" id="GO:0003824">
    <property type="term" value="F:catalytic activity"/>
    <property type="evidence" value="ECO:0007669"/>
    <property type="project" value="InterPro"/>
</dbReference>
<name>A0A336MSP8_CULSO</name>
<evidence type="ECO:0000259" key="1">
    <source>
        <dbReference type="PROSITE" id="PS50878"/>
    </source>
</evidence>
<protein>
    <submittedName>
        <fullName evidence="2">CSON004088 protein</fullName>
    </submittedName>
</protein>
<dbReference type="InterPro" id="IPR000477">
    <property type="entry name" value="RT_dom"/>
</dbReference>
<dbReference type="PANTHER" id="PTHR19446">
    <property type="entry name" value="REVERSE TRANSCRIPTASES"/>
    <property type="match status" value="1"/>
</dbReference>
<proteinExistence type="predicted"/>
<feature type="domain" description="Reverse transcriptase" evidence="1">
    <location>
        <begin position="524"/>
        <end position="728"/>
    </location>
</feature>
<dbReference type="InterPro" id="IPR043502">
    <property type="entry name" value="DNA/RNA_pol_sf"/>
</dbReference>
<dbReference type="EMBL" id="UFQT01001780">
    <property type="protein sequence ID" value="SSX31783.1"/>
    <property type="molecule type" value="Genomic_DNA"/>
</dbReference>
<dbReference type="AlphaFoldDB" id="A0A336MSP8"/>
<dbReference type="GO" id="GO:0071897">
    <property type="term" value="P:DNA biosynthetic process"/>
    <property type="evidence" value="ECO:0007669"/>
    <property type="project" value="UniProtKB-ARBA"/>
</dbReference>
<dbReference type="SUPFAM" id="SSF56672">
    <property type="entry name" value="DNA/RNA polymerases"/>
    <property type="match status" value="1"/>
</dbReference>
<dbReference type="OMA" id="GPITPWD"/>
<organism evidence="2">
    <name type="scientific">Culicoides sonorensis</name>
    <name type="common">Biting midge</name>
    <dbReference type="NCBI Taxonomy" id="179676"/>
    <lineage>
        <taxon>Eukaryota</taxon>
        <taxon>Metazoa</taxon>
        <taxon>Ecdysozoa</taxon>
        <taxon>Arthropoda</taxon>
        <taxon>Hexapoda</taxon>
        <taxon>Insecta</taxon>
        <taxon>Pterygota</taxon>
        <taxon>Neoptera</taxon>
        <taxon>Endopterygota</taxon>
        <taxon>Diptera</taxon>
        <taxon>Nematocera</taxon>
        <taxon>Chironomoidea</taxon>
        <taxon>Ceratopogonidae</taxon>
        <taxon>Ceratopogoninae</taxon>
        <taxon>Culicoides</taxon>
        <taxon>Monoculicoides</taxon>
    </lineage>
</organism>
<dbReference type="CDD" id="cd01650">
    <property type="entry name" value="RT_nLTR_like"/>
    <property type="match status" value="1"/>
</dbReference>
<dbReference type="PROSITE" id="PS50878">
    <property type="entry name" value="RT_POL"/>
    <property type="match status" value="1"/>
</dbReference>
<reference evidence="2" key="1">
    <citation type="submission" date="2018-07" db="EMBL/GenBank/DDBJ databases">
        <authorList>
            <person name="Quirk P.G."/>
            <person name="Krulwich T.A."/>
        </authorList>
    </citation>
    <scope>NUCLEOTIDE SEQUENCE</scope>
</reference>
<dbReference type="CDD" id="cd09076">
    <property type="entry name" value="L1-EN"/>
    <property type="match status" value="1"/>
</dbReference>
<dbReference type="Pfam" id="PF00078">
    <property type="entry name" value="RVT_1"/>
    <property type="match status" value="1"/>
</dbReference>